<evidence type="ECO:0000313" key="2">
    <source>
        <dbReference type="EMBL" id="AXR07408.1"/>
    </source>
</evidence>
<dbReference type="EMBL" id="CP031769">
    <property type="protein sequence ID" value="AXR07408.1"/>
    <property type="molecule type" value="Genomic_DNA"/>
</dbReference>
<gene>
    <name evidence="2" type="ORF">D0Y50_14240</name>
</gene>
<dbReference type="AlphaFoldDB" id="A0A346NPF1"/>
<feature type="transmembrane region" description="Helical" evidence="1">
    <location>
        <begin position="133"/>
        <end position="157"/>
    </location>
</feature>
<name>A0A346NPF1_9ALTE</name>
<organism evidence="2 3">
    <name type="scientific">Salinimonas sediminis</name>
    <dbReference type="NCBI Taxonomy" id="2303538"/>
    <lineage>
        <taxon>Bacteria</taxon>
        <taxon>Pseudomonadati</taxon>
        <taxon>Pseudomonadota</taxon>
        <taxon>Gammaproteobacteria</taxon>
        <taxon>Alteromonadales</taxon>
        <taxon>Alteromonadaceae</taxon>
        <taxon>Alteromonas/Salinimonas group</taxon>
        <taxon>Salinimonas</taxon>
    </lineage>
</organism>
<keyword evidence="1" id="KW-0812">Transmembrane</keyword>
<sequence>MVGILAALLLTSVGLGILLAGWRGRLRRVQQWYKPVGWACIALSPWLWHTAYGWRFALAYWVLTVICCALLMTYLQRDIRPAINLKPRPRVAVPAAPIVRATGKHLLSAIVVLPLAGMVSMLSTVAVTRHLPWASVNIIALGVYLMPLWWGALAYWAMADTKRWRPPACLAMLGAVCYSLLYL</sequence>
<feature type="transmembrane region" description="Helical" evidence="1">
    <location>
        <begin position="52"/>
        <end position="75"/>
    </location>
</feature>
<keyword evidence="1" id="KW-1133">Transmembrane helix</keyword>
<reference evidence="2 3" key="1">
    <citation type="submission" date="2018-08" db="EMBL/GenBank/DDBJ databases">
        <title>Salinimonas sediminis sp. nov., a piezophilic bacterium isolated from a deep-sea sediment sample from the New Britain Trench.</title>
        <authorList>
            <person name="Cao J."/>
        </authorList>
    </citation>
    <scope>NUCLEOTIDE SEQUENCE [LARGE SCALE GENOMIC DNA]</scope>
    <source>
        <strain evidence="2 3">N102</strain>
    </source>
</reference>
<dbReference type="KEGG" id="salm:D0Y50_14240"/>
<protein>
    <submittedName>
        <fullName evidence="2">Uncharacterized protein</fullName>
    </submittedName>
</protein>
<accession>A0A346NPF1</accession>
<keyword evidence="1" id="KW-0472">Membrane</keyword>
<feature type="transmembrane region" description="Helical" evidence="1">
    <location>
        <begin position="106"/>
        <end position="127"/>
    </location>
</feature>
<evidence type="ECO:0000256" key="1">
    <source>
        <dbReference type="SAM" id="Phobius"/>
    </source>
</evidence>
<proteinExistence type="predicted"/>
<keyword evidence="3" id="KW-1185">Reference proteome</keyword>
<dbReference type="Proteomes" id="UP000262073">
    <property type="component" value="Chromosome"/>
</dbReference>
<evidence type="ECO:0000313" key="3">
    <source>
        <dbReference type="Proteomes" id="UP000262073"/>
    </source>
</evidence>
<dbReference type="RefSeq" id="WP_117317537.1">
    <property type="nucleotide sequence ID" value="NZ_CP031769.1"/>
</dbReference>
<dbReference type="OrthoDB" id="5739568at2"/>